<gene>
    <name evidence="1" type="ORF">BJ878DRAFT_527851</name>
</gene>
<name>A0A9P8CAR9_9HELO</name>
<keyword evidence="2" id="KW-1185">Reference proteome</keyword>
<dbReference type="OrthoDB" id="3231855at2759"/>
<protein>
    <submittedName>
        <fullName evidence="1">Uncharacterized protein</fullName>
    </submittedName>
</protein>
<evidence type="ECO:0000313" key="2">
    <source>
        <dbReference type="Proteomes" id="UP000887226"/>
    </source>
</evidence>
<dbReference type="Proteomes" id="UP000887226">
    <property type="component" value="Unassembled WGS sequence"/>
</dbReference>
<accession>A0A9P8CAR9</accession>
<proteinExistence type="predicted"/>
<evidence type="ECO:0000313" key="1">
    <source>
        <dbReference type="EMBL" id="KAG9240164.1"/>
    </source>
</evidence>
<comment type="caution">
    <text evidence="1">The sequence shown here is derived from an EMBL/GenBank/DDBJ whole genome shotgun (WGS) entry which is preliminary data.</text>
</comment>
<dbReference type="AlphaFoldDB" id="A0A9P8CAR9"/>
<reference evidence="1" key="1">
    <citation type="journal article" date="2021" name="IMA Fungus">
        <title>Genomic characterization of three marine fungi, including Emericellopsis atlantica sp. nov. with signatures of a generalist lifestyle and marine biomass degradation.</title>
        <authorList>
            <person name="Hagestad O.C."/>
            <person name="Hou L."/>
            <person name="Andersen J.H."/>
            <person name="Hansen E.H."/>
            <person name="Altermark B."/>
            <person name="Li C."/>
            <person name="Kuhnert E."/>
            <person name="Cox R.J."/>
            <person name="Crous P.W."/>
            <person name="Spatafora J.W."/>
            <person name="Lail K."/>
            <person name="Amirebrahimi M."/>
            <person name="Lipzen A."/>
            <person name="Pangilinan J."/>
            <person name="Andreopoulos W."/>
            <person name="Hayes R.D."/>
            <person name="Ng V."/>
            <person name="Grigoriev I.V."/>
            <person name="Jackson S.A."/>
            <person name="Sutton T.D.S."/>
            <person name="Dobson A.D.W."/>
            <person name="Rama T."/>
        </authorList>
    </citation>
    <scope>NUCLEOTIDE SEQUENCE</scope>
    <source>
        <strain evidence="1">TRa3180A</strain>
    </source>
</reference>
<sequence>MSEVPGSGKSTLDYALSTAIDGMVIGHDILISVLEAGTLFGQSAKQAHRIQWTLAEDLKCNVLGILG</sequence>
<organism evidence="1 2">
    <name type="scientific">Calycina marina</name>
    <dbReference type="NCBI Taxonomy" id="1763456"/>
    <lineage>
        <taxon>Eukaryota</taxon>
        <taxon>Fungi</taxon>
        <taxon>Dikarya</taxon>
        <taxon>Ascomycota</taxon>
        <taxon>Pezizomycotina</taxon>
        <taxon>Leotiomycetes</taxon>
        <taxon>Helotiales</taxon>
        <taxon>Pezizellaceae</taxon>
        <taxon>Calycina</taxon>
    </lineage>
</organism>
<dbReference type="EMBL" id="MU254559">
    <property type="protein sequence ID" value="KAG9240164.1"/>
    <property type="molecule type" value="Genomic_DNA"/>
</dbReference>